<gene>
    <name evidence="2" type="ORF">E4099_01025</name>
</gene>
<dbReference type="InterPro" id="IPR007345">
    <property type="entry name" value="Polysacch_pyruvyl_Trfase"/>
</dbReference>
<evidence type="ECO:0000313" key="2">
    <source>
        <dbReference type="EMBL" id="TGB18950.1"/>
    </source>
</evidence>
<dbReference type="Pfam" id="PF04230">
    <property type="entry name" value="PS_pyruv_trans"/>
    <property type="match status" value="1"/>
</dbReference>
<sequence>MNTRVLLTGWFSFLHGEVTAGDLLAEASVRQALSEAAVAVETAWSPVFRPGALRLEAADPDRFSHLVFACGPVHSTPGPGAGPSPLLELHARFARCRRIAVGVSVTDPADPAVTGFHEVLARDTPGVPVASLDLSLHAPLPDRLPPLVGVILTEGQHEYGPRRLHAGVSKALTDWLGGSDAATVVLDTRLDSRDWRLPTRPEHLQAALVRLDAVVTTRLHGLVQALRAGTPVLAVDPVAGGAKVSAQAAALRWPALLPGERLRTADLDRLLAWCLSADGRAAAARHTAPPRGSELLTGLVREVLAHSGGDR</sequence>
<evidence type="ECO:0000313" key="3">
    <source>
        <dbReference type="Proteomes" id="UP000297948"/>
    </source>
</evidence>
<dbReference type="EMBL" id="SRID01000004">
    <property type="protein sequence ID" value="TGB18950.1"/>
    <property type="molecule type" value="Genomic_DNA"/>
</dbReference>
<dbReference type="RefSeq" id="WP_135336956.1">
    <property type="nucleotide sequence ID" value="NZ_JBHLTX010000017.1"/>
</dbReference>
<proteinExistence type="predicted"/>
<dbReference type="GO" id="GO:0016740">
    <property type="term" value="F:transferase activity"/>
    <property type="evidence" value="ECO:0007669"/>
    <property type="project" value="UniProtKB-KW"/>
</dbReference>
<name>A0A4Z0HID2_9ACTN</name>
<feature type="domain" description="Polysaccharide pyruvyl transferase" evidence="1">
    <location>
        <begin position="200"/>
        <end position="236"/>
    </location>
</feature>
<protein>
    <submittedName>
        <fullName evidence="2">Polysaccharide pyruvyl transferase family protein</fullName>
    </submittedName>
</protein>
<dbReference type="AlphaFoldDB" id="A0A4Z0HID2"/>
<dbReference type="Proteomes" id="UP000297948">
    <property type="component" value="Unassembled WGS sequence"/>
</dbReference>
<evidence type="ECO:0000259" key="1">
    <source>
        <dbReference type="Pfam" id="PF04230"/>
    </source>
</evidence>
<keyword evidence="2" id="KW-0808">Transferase</keyword>
<organism evidence="2 3">
    <name type="scientific">Streptomyces palmae</name>
    <dbReference type="NCBI Taxonomy" id="1701085"/>
    <lineage>
        <taxon>Bacteria</taxon>
        <taxon>Bacillati</taxon>
        <taxon>Actinomycetota</taxon>
        <taxon>Actinomycetes</taxon>
        <taxon>Kitasatosporales</taxon>
        <taxon>Streptomycetaceae</taxon>
        <taxon>Streptomyces</taxon>
    </lineage>
</organism>
<accession>A0A4Z0HID2</accession>
<reference evidence="2 3" key="1">
    <citation type="submission" date="2019-03" db="EMBL/GenBank/DDBJ databases">
        <authorList>
            <person name="Gonzalez-Pimentel J.L."/>
        </authorList>
    </citation>
    <scope>NUCLEOTIDE SEQUENCE [LARGE SCALE GENOMIC DNA]</scope>
    <source>
        <strain evidence="2 3">JCM 31289</strain>
    </source>
</reference>
<keyword evidence="3" id="KW-1185">Reference proteome</keyword>
<comment type="caution">
    <text evidence="2">The sequence shown here is derived from an EMBL/GenBank/DDBJ whole genome shotgun (WGS) entry which is preliminary data.</text>
</comment>
<dbReference type="OrthoDB" id="1491277at2"/>